<keyword evidence="1" id="KW-0812">Transmembrane</keyword>
<protein>
    <submittedName>
        <fullName evidence="2">Uncharacterized protein</fullName>
    </submittedName>
</protein>
<evidence type="ECO:0000313" key="2">
    <source>
        <dbReference type="EMBL" id="KAF2582616.1"/>
    </source>
</evidence>
<gene>
    <name evidence="2" type="ORF">F2Q68_00003277</name>
</gene>
<evidence type="ECO:0000313" key="3">
    <source>
        <dbReference type="Proteomes" id="UP000712281"/>
    </source>
</evidence>
<keyword evidence="1" id="KW-0472">Membrane</keyword>
<sequence length="75" mass="8669">MATSRLVTGHGIWKYFNPAYYHGRTMRLALLFILFIFVSMVVWDRQTRGRDHEVLSNLSNSSSIIIAQLIDANRV</sequence>
<evidence type="ECO:0000256" key="1">
    <source>
        <dbReference type="SAM" id="Phobius"/>
    </source>
</evidence>
<dbReference type="AlphaFoldDB" id="A0A8S9JM77"/>
<keyword evidence="1" id="KW-1133">Transmembrane helix</keyword>
<comment type="caution">
    <text evidence="2">The sequence shown here is derived from an EMBL/GenBank/DDBJ whole genome shotgun (WGS) entry which is preliminary data.</text>
</comment>
<reference evidence="2" key="1">
    <citation type="submission" date="2019-12" db="EMBL/GenBank/DDBJ databases">
        <title>Genome sequencing and annotation of Brassica cretica.</title>
        <authorList>
            <person name="Studholme D.J."/>
            <person name="Sarris P.F."/>
        </authorList>
    </citation>
    <scope>NUCLEOTIDE SEQUENCE</scope>
    <source>
        <strain evidence="2">PFS-001/15</strain>
        <tissue evidence="2">Leaf</tissue>
    </source>
</reference>
<organism evidence="2 3">
    <name type="scientific">Brassica cretica</name>
    <name type="common">Mustard</name>
    <dbReference type="NCBI Taxonomy" id="69181"/>
    <lineage>
        <taxon>Eukaryota</taxon>
        <taxon>Viridiplantae</taxon>
        <taxon>Streptophyta</taxon>
        <taxon>Embryophyta</taxon>
        <taxon>Tracheophyta</taxon>
        <taxon>Spermatophyta</taxon>
        <taxon>Magnoliopsida</taxon>
        <taxon>eudicotyledons</taxon>
        <taxon>Gunneridae</taxon>
        <taxon>Pentapetalae</taxon>
        <taxon>rosids</taxon>
        <taxon>malvids</taxon>
        <taxon>Brassicales</taxon>
        <taxon>Brassicaceae</taxon>
        <taxon>Brassiceae</taxon>
        <taxon>Brassica</taxon>
    </lineage>
</organism>
<dbReference type="Proteomes" id="UP000712281">
    <property type="component" value="Unassembled WGS sequence"/>
</dbReference>
<accession>A0A8S9JM77</accession>
<feature type="transmembrane region" description="Helical" evidence="1">
    <location>
        <begin position="25"/>
        <end position="43"/>
    </location>
</feature>
<dbReference type="EMBL" id="QGKW02001660">
    <property type="protein sequence ID" value="KAF2582616.1"/>
    <property type="molecule type" value="Genomic_DNA"/>
</dbReference>
<proteinExistence type="predicted"/>
<name>A0A8S9JM77_BRACR</name>